<dbReference type="Pfam" id="PF13460">
    <property type="entry name" value="NAD_binding_10"/>
    <property type="match status" value="1"/>
</dbReference>
<keyword evidence="3" id="KW-1185">Reference proteome</keyword>
<dbReference type="GO" id="GO:0009507">
    <property type="term" value="C:chloroplast"/>
    <property type="evidence" value="ECO:0007669"/>
    <property type="project" value="TreeGrafter"/>
</dbReference>
<dbReference type="CDD" id="cd05243">
    <property type="entry name" value="SDR_a5"/>
    <property type="match status" value="1"/>
</dbReference>
<evidence type="ECO:0000313" key="3">
    <source>
        <dbReference type="Proteomes" id="UP000239649"/>
    </source>
</evidence>
<dbReference type="PANTHER" id="PTHR14194">
    <property type="entry name" value="NITROGEN METABOLIC REGULATION PROTEIN NMR-RELATED"/>
    <property type="match status" value="1"/>
</dbReference>
<sequence>MKVFVTGAGGRTGKLVLERLRDQPGIEVKGLVRRQEQQQELGESAVVGDVLEPAGWEGELAGSDALVILTSAVTKMRPTANPDDPPEWYFEPGQMPEQVDWEGQRTQIDLAKKHGVKQVVLISSMGTTKPAHPLNRIGGGNILFWKNMAAEYLVNSGVAYTIIHPGGLIDQPGGRRQLLVGKRDSFMDVPGGPRTVPRADVAEAVVQALLLPDALNKSFDLVSRPEGEGEPTRDFAALFDQTTAGL</sequence>
<dbReference type="Proteomes" id="UP000239649">
    <property type="component" value="Unassembled WGS sequence"/>
</dbReference>
<organism evidence="2 3">
    <name type="scientific">Micractinium conductrix</name>
    <dbReference type="NCBI Taxonomy" id="554055"/>
    <lineage>
        <taxon>Eukaryota</taxon>
        <taxon>Viridiplantae</taxon>
        <taxon>Chlorophyta</taxon>
        <taxon>core chlorophytes</taxon>
        <taxon>Trebouxiophyceae</taxon>
        <taxon>Chlorellales</taxon>
        <taxon>Chlorellaceae</taxon>
        <taxon>Chlorella clade</taxon>
        <taxon>Micractinium</taxon>
    </lineage>
</organism>
<reference evidence="2 3" key="1">
    <citation type="journal article" date="2018" name="Plant J.">
        <title>Genome sequences of Chlorella sorokiniana UTEX 1602 and Micractinium conductrix SAG 241.80: implications to maltose excretion by a green alga.</title>
        <authorList>
            <person name="Arriola M.B."/>
            <person name="Velmurugan N."/>
            <person name="Zhang Y."/>
            <person name="Plunkett M.H."/>
            <person name="Hondzo H."/>
            <person name="Barney B.M."/>
        </authorList>
    </citation>
    <scope>NUCLEOTIDE SEQUENCE [LARGE SCALE GENOMIC DNA]</scope>
    <source>
        <strain evidence="2 3">SAG 241.80</strain>
    </source>
</reference>
<protein>
    <submittedName>
        <fullName evidence="2">Nucleoside-diphosphate-sugar epimerase</fullName>
    </submittedName>
</protein>
<dbReference type="InterPro" id="IPR044163">
    <property type="entry name" value="SARED1-like"/>
</dbReference>
<dbReference type="GO" id="GO:0016491">
    <property type="term" value="F:oxidoreductase activity"/>
    <property type="evidence" value="ECO:0007669"/>
    <property type="project" value="InterPro"/>
</dbReference>
<dbReference type="PANTHER" id="PTHR14194:SF86">
    <property type="entry name" value="OS05G0110300 PROTEIN"/>
    <property type="match status" value="1"/>
</dbReference>
<dbReference type="OrthoDB" id="419598at2759"/>
<dbReference type="InterPro" id="IPR016040">
    <property type="entry name" value="NAD(P)-bd_dom"/>
</dbReference>
<feature type="domain" description="NAD(P)-binding" evidence="1">
    <location>
        <begin position="7"/>
        <end position="209"/>
    </location>
</feature>
<evidence type="ECO:0000259" key="1">
    <source>
        <dbReference type="Pfam" id="PF13460"/>
    </source>
</evidence>
<gene>
    <name evidence="2" type="ORF">C2E20_1225</name>
</gene>
<dbReference type="AlphaFoldDB" id="A0A2P6VMK4"/>
<dbReference type="InterPro" id="IPR036291">
    <property type="entry name" value="NAD(P)-bd_dom_sf"/>
</dbReference>
<name>A0A2P6VMK4_9CHLO</name>
<proteinExistence type="predicted"/>
<dbReference type="EMBL" id="LHPF02000002">
    <property type="protein sequence ID" value="PSC75336.1"/>
    <property type="molecule type" value="Genomic_DNA"/>
</dbReference>
<comment type="caution">
    <text evidence="2">The sequence shown here is derived from an EMBL/GenBank/DDBJ whole genome shotgun (WGS) entry which is preliminary data.</text>
</comment>
<accession>A0A2P6VMK4</accession>
<dbReference type="STRING" id="554055.A0A2P6VMK4"/>
<dbReference type="SUPFAM" id="SSF51735">
    <property type="entry name" value="NAD(P)-binding Rossmann-fold domains"/>
    <property type="match status" value="1"/>
</dbReference>
<evidence type="ECO:0000313" key="2">
    <source>
        <dbReference type="EMBL" id="PSC75336.1"/>
    </source>
</evidence>
<dbReference type="Gene3D" id="3.40.50.720">
    <property type="entry name" value="NAD(P)-binding Rossmann-like Domain"/>
    <property type="match status" value="1"/>
</dbReference>